<reference evidence="2" key="1">
    <citation type="submission" date="2003-08" db="EMBL/GenBank/DDBJ databases">
        <authorList>
            <person name="Birren B."/>
            <person name="Nusbaum C."/>
            <person name="Abebe A."/>
            <person name="Abouelleil A."/>
            <person name="Adekoya E."/>
            <person name="Ait-zahra M."/>
            <person name="Allen N."/>
            <person name="Allen T."/>
            <person name="An P."/>
            <person name="Anderson M."/>
            <person name="Anderson S."/>
            <person name="Arachchi H."/>
            <person name="Armbruster J."/>
            <person name="Bachantsang P."/>
            <person name="Baldwin J."/>
            <person name="Barry A."/>
            <person name="Bayul T."/>
            <person name="Blitshsteyn B."/>
            <person name="Bloom T."/>
            <person name="Blye J."/>
            <person name="Boguslavskiy L."/>
            <person name="Borowsky M."/>
            <person name="Boukhgalter B."/>
            <person name="Brunache A."/>
            <person name="Butler J."/>
            <person name="Calixte N."/>
            <person name="Calvo S."/>
            <person name="Camarata J."/>
            <person name="Campo K."/>
            <person name="Chang J."/>
            <person name="Cheshatsang Y."/>
            <person name="Citroen M."/>
            <person name="Collymore A."/>
            <person name="Considine T."/>
            <person name="Cook A."/>
            <person name="Cooke P."/>
            <person name="Corum B."/>
            <person name="Cuomo C."/>
            <person name="David R."/>
            <person name="Dawoe T."/>
            <person name="Degray S."/>
            <person name="Dodge S."/>
            <person name="Dooley K."/>
            <person name="Dorje P."/>
            <person name="Dorjee K."/>
            <person name="Dorris L."/>
            <person name="Duffey N."/>
            <person name="Dupes A."/>
            <person name="Elkins T."/>
            <person name="Engels R."/>
            <person name="Erickson J."/>
            <person name="Farina A."/>
            <person name="Faro S."/>
            <person name="Ferreira P."/>
            <person name="Fischer H."/>
            <person name="Fitzgerald M."/>
            <person name="Foley K."/>
            <person name="Gage D."/>
            <person name="Galagan J."/>
            <person name="Gearin G."/>
            <person name="Gnerre S."/>
            <person name="Gnirke A."/>
            <person name="Goyette A."/>
            <person name="Graham J."/>
            <person name="Grandbois E."/>
            <person name="Gyaltsen K."/>
            <person name="Hafez N."/>
            <person name="Hagopian D."/>
            <person name="Hagos B."/>
            <person name="Hall J."/>
            <person name="Hatcher B."/>
            <person name="Heller A."/>
            <person name="Higgins H."/>
            <person name="Honan T."/>
            <person name="Horn A."/>
            <person name="Houde N."/>
            <person name="Hughes L."/>
            <person name="Hulme W."/>
            <person name="Husby E."/>
            <person name="Iliev I."/>
            <person name="Jaffe D."/>
            <person name="Jones C."/>
            <person name="Kamal M."/>
            <person name="Kamat A."/>
            <person name="Kamvysselis M."/>
            <person name="Karlsson E."/>
            <person name="Kells C."/>
            <person name="Kieu A."/>
            <person name="Kisner P."/>
            <person name="Kodira C."/>
            <person name="Kulbokas E."/>
            <person name="Labutti K."/>
            <person name="Lama D."/>
            <person name="Landers T."/>
            <person name="Leger J."/>
            <person name="Levine S."/>
            <person name="Lewis D."/>
            <person name="Lewis T."/>
            <person name="Lindblad-toh K."/>
            <person name="Liu X."/>
            <person name="Lokyitsang T."/>
            <person name="Lokyitsang Y."/>
            <person name="Lucien O."/>
            <person name="Lui A."/>
            <person name="Ma L.J."/>
            <person name="Mabbitt R."/>
            <person name="Macdonald J."/>
            <person name="Maclean C."/>
            <person name="Major J."/>
            <person name="Manning J."/>
            <person name="Marabella R."/>
            <person name="Maru K."/>
            <person name="Matthews C."/>
            <person name="Mauceli E."/>
            <person name="Mccarthy M."/>
            <person name="Mcdonough S."/>
            <person name="Mcghee T."/>
            <person name="Meldrim J."/>
            <person name="Meneus L."/>
            <person name="Mesirov J."/>
            <person name="Mihalev A."/>
            <person name="Mihova T."/>
            <person name="Mikkelsen T."/>
            <person name="Mlenga V."/>
            <person name="Moru K."/>
            <person name="Mozes J."/>
            <person name="Mulrain L."/>
            <person name="Munson G."/>
            <person name="Naylor J."/>
            <person name="Newes C."/>
            <person name="Nguyen C."/>
            <person name="Nguyen N."/>
            <person name="Nguyen T."/>
            <person name="Nicol R."/>
            <person name="Nielsen C."/>
            <person name="Nizzari M."/>
            <person name="Norbu C."/>
            <person name="Norbu N."/>
            <person name="O'donnell P."/>
            <person name="Okoawo O."/>
            <person name="O'leary S."/>
            <person name="Omotosho B."/>
            <person name="O'neill K."/>
            <person name="Osman S."/>
            <person name="Parker S."/>
            <person name="Perrin D."/>
            <person name="Phunkhang P."/>
            <person name="Piqani B."/>
            <person name="Purcell S."/>
            <person name="Rachupka T."/>
            <person name="Ramasamy U."/>
            <person name="Rameau R."/>
            <person name="Ray V."/>
            <person name="Raymond C."/>
            <person name="Retta R."/>
            <person name="Richardson S."/>
            <person name="Rise C."/>
            <person name="Rodriguez J."/>
            <person name="Rogers J."/>
            <person name="Rogov P."/>
            <person name="Rutman M."/>
            <person name="Schupbach R."/>
            <person name="Seaman C."/>
            <person name="Settipalli S."/>
            <person name="Sharpe T."/>
            <person name="Sheridan J."/>
            <person name="Sherpa N."/>
            <person name="Shi J."/>
            <person name="Smirnov S."/>
            <person name="Smith C."/>
            <person name="Sougnez C."/>
            <person name="Spencer B."/>
            <person name="Stalker J."/>
            <person name="Stange-thomann N."/>
            <person name="Stavropoulos S."/>
            <person name="Stetson K."/>
            <person name="Stone C."/>
            <person name="Stone S."/>
            <person name="Stubbs M."/>
            <person name="Talamas J."/>
            <person name="Tchuinga P."/>
            <person name="Tenzing P."/>
            <person name="Tesfaye S."/>
            <person name="Theodore J."/>
            <person name="Thoulutsang Y."/>
            <person name="Topham K."/>
            <person name="Towey S."/>
            <person name="Tsamla T."/>
            <person name="Tsomo N."/>
            <person name="Vallee D."/>
            <person name="Vassiliev H."/>
            <person name="Venkataraman V."/>
            <person name="Vinson J."/>
            <person name="Vo A."/>
            <person name="Wade C."/>
            <person name="Wang S."/>
            <person name="Wangchuk T."/>
            <person name="Wangdi T."/>
            <person name="Whittaker C."/>
            <person name="Wilkinson J."/>
            <person name="Wu Y."/>
            <person name="Wyman D."/>
            <person name="Yadav S."/>
            <person name="Yang S."/>
            <person name="Yang X."/>
            <person name="Yeager S."/>
            <person name="Yee E."/>
            <person name="Young G."/>
            <person name="Zainoun J."/>
            <person name="Zembeck L."/>
            <person name="Zimmer A."/>
            <person name="Zody M."/>
            <person name="Lander E."/>
        </authorList>
    </citation>
    <scope>NUCLEOTIDE SEQUENCE [LARGE SCALE GENOMIC DNA]</scope>
</reference>
<accession>H2Z7X2</accession>
<dbReference type="Proteomes" id="UP000007875">
    <property type="component" value="Unassembled WGS sequence"/>
</dbReference>
<dbReference type="HOGENOM" id="CLU_3353324_0_0_1"/>
<name>H2Z7X2_CIOSA</name>
<dbReference type="Ensembl" id="ENSCSAVT00000013842.1">
    <property type="protein sequence ID" value="ENSCSAVP00000013684.1"/>
    <property type="gene ID" value="ENSCSAVG00000008031.1"/>
</dbReference>
<keyword evidence="2" id="KW-1185">Reference proteome</keyword>
<evidence type="ECO:0000313" key="1">
    <source>
        <dbReference type="Ensembl" id="ENSCSAVP00000013684.1"/>
    </source>
</evidence>
<protein>
    <submittedName>
        <fullName evidence="1">Uncharacterized protein</fullName>
    </submittedName>
</protein>
<evidence type="ECO:0000313" key="2">
    <source>
        <dbReference type="Proteomes" id="UP000007875"/>
    </source>
</evidence>
<dbReference type="InParanoid" id="H2Z7X2"/>
<reference evidence="1" key="3">
    <citation type="submission" date="2025-09" db="UniProtKB">
        <authorList>
            <consortium name="Ensembl"/>
        </authorList>
    </citation>
    <scope>IDENTIFICATION</scope>
</reference>
<dbReference type="AlphaFoldDB" id="H2Z7X2"/>
<sequence length="37" mass="4246">MMNCAVLLWVESGYRMPKPPIQPPQPPCPDSLYELML</sequence>
<proteinExistence type="predicted"/>
<organism evidence="1 2">
    <name type="scientific">Ciona savignyi</name>
    <name type="common">Pacific transparent sea squirt</name>
    <dbReference type="NCBI Taxonomy" id="51511"/>
    <lineage>
        <taxon>Eukaryota</taxon>
        <taxon>Metazoa</taxon>
        <taxon>Chordata</taxon>
        <taxon>Tunicata</taxon>
        <taxon>Ascidiacea</taxon>
        <taxon>Phlebobranchia</taxon>
        <taxon>Cionidae</taxon>
        <taxon>Ciona</taxon>
    </lineage>
</organism>
<reference evidence="1" key="2">
    <citation type="submission" date="2025-08" db="UniProtKB">
        <authorList>
            <consortium name="Ensembl"/>
        </authorList>
    </citation>
    <scope>IDENTIFICATION</scope>
</reference>